<name>A0A803LS50_CHEQI</name>
<evidence type="ECO:0000256" key="11">
    <source>
        <dbReference type="PROSITE-ProRule" id="PRU10040"/>
    </source>
</evidence>
<reference evidence="15" key="1">
    <citation type="journal article" date="2017" name="Nature">
        <title>The genome of Chenopodium quinoa.</title>
        <authorList>
            <person name="Jarvis D.E."/>
            <person name="Ho Y.S."/>
            <person name="Lightfoot D.J."/>
            <person name="Schmoeckel S.M."/>
            <person name="Li B."/>
            <person name="Borm T.J.A."/>
            <person name="Ohyanagi H."/>
            <person name="Mineta K."/>
            <person name="Michell C.T."/>
            <person name="Saber N."/>
            <person name="Kharbatia N.M."/>
            <person name="Rupper R.R."/>
            <person name="Sharp A.R."/>
            <person name="Dally N."/>
            <person name="Boughton B.A."/>
            <person name="Woo Y.H."/>
            <person name="Gao G."/>
            <person name="Schijlen E.G.W.M."/>
            <person name="Guo X."/>
            <person name="Momin A.A."/>
            <person name="Negrao S."/>
            <person name="Al-Babili S."/>
            <person name="Gehring C."/>
            <person name="Roessner U."/>
            <person name="Jung C."/>
            <person name="Murphy K."/>
            <person name="Arold S.T."/>
            <person name="Gojobori T."/>
            <person name="van der Linden C.G."/>
            <person name="van Loo E.N."/>
            <person name="Jellen E.N."/>
            <person name="Maughan P.J."/>
            <person name="Tester M."/>
        </authorList>
    </citation>
    <scope>NUCLEOTIDE SEQUENCE [LARGE SCALE GENOMIC DNA]</scope>
    <source>
        <strain evidence="15">cv. PI 614886</strain>
    </source>
</reference>
<feature type="transmembrane region" description="Helical" evidence="13">
    <location>
        <begin position="12"/>
        <end position="33"/>
    </location>
</feature>
<dbReference type="FunFam" id="2.160.20.10:FF:000001">
    <property type="entry name" value="Pectinesterase"/>
    <property type="match status" value="1"/>
</dbReference>
<dbReference type="PROSITE" id="PS00800">
    <property type="entry name" value="PECTINESTERASE_1"/>
    <property type="match status" value="1"/>
</dbReference>
<evidence type="ECO:0000256" key="8">
    <source>
        <dbReference type="ARBA" id="ARBA00023180"/>
    </source>
</evidence>
<evidence type="ECO:0000256" key="13">
    <source>
        <dbReference type="SAM" id="Phobius"/>
    </source>
</evidence>
<evidence type="ECO:0000256" key="12">
    <source>
        <dbReference type="RuleBase" id="RU000589"/>
    </source>
</evidence>
<dbReference type="SMR" id="A0A803LS50"/>
<comment type="catalytic activity">
    <reaction evidence="9 12">
        <text>[(1-&gt;4)-alpha-D-galacturonosyl methyl ester](n) + n H2O = [(1-&gt;4)-alpha-D-galacturonosyl](n) + n methanol + n H(+)</text>
        <dbReference type="Rhea" id="RHEA:22380"/>
        <dbReference type="Rhea" id="RHEA-COMP:14570"/>
        <dbReference type="Rhea" id="RHEA-COMP:14573"/>
        <dbReference type="ChEBI" id="CHEBI:15377"/>
        <dbReference type="ChEBI" id="CHEBI:15378"/>
        <dbReference type="ChEBI" id="CHEBI:17790"/>
        <dbReference type="ChEBI" id="CHEBI:140522"/>
        <dbReference type="ChEBI" id="CHEBI:140523"/>
        <dbReference type="EC" id="3.1.1.11"/>
    </reaction>
</comment>
<evidence type="ECO:0000313" key="16">
    <source>
        <dbReference type="Proteomes" id="UP000596660"/>
    </source>
</evidence>
<evidence type="ECO:0000256" key="1">
    <source>
        <dbReference type="ARBA" id="ARBA00005184"/>
    </source>
</evidence>
<dbReference type="GO" id="GO:0045490">
    <property type="term" value="P:pectin catabolic process"/>
    <property type="evidence" value="ECO:0007669"/>
    <property type="project" value="UniProtKB-UniRule"/>
</dbReference>
<dbReference type="GeneID" id="110734816"/>
<dbReference type="SMART" id="SM00856">
    <property type="entry name" value="PMEI"/>
    <property type="match status" value="1"/>
</dbReference>
<keyword evidence="12" id="KW-0964">Secreted</keyword>
<keyword evidence="8" id="KW-0325">Glycoprotein</keyword>
<dbReference type="GO" id="GO:0004857">
    <property type="term" value="F:enzyme inhibitor activity"/>
    <property type="evidence" value="ECO:0007669"/>
    <property type="project" value="InterPro"/>
</dbReference>
<dbReference type="InterPro" id="IPR012334">
    <property type="entry name" value="Pectin_lyas_fold"/>
</dbReference>
<keyword evidence="6 12" id="KW-0063">Aspartyl esterase</keyword>
<evidence type="ECO:0000256" key="2">
    <source>
        <dbReference type="ARBA" id="ARBA00006027"/>
    </source>
</evidence>
<evidence type="ECO:0000256" key="4">
    <source>
        <dbReference type="ARBA" id="ARBA00013229"/>
    </source>
</evidence>
<dbReference type="RefSeq" id="XP_021770654.1">
    <property type="nucleotide sequence ID" value="XM_021914962.1"/>
</dbReference>
<dbReference type="CDD" id="cd15798">
    <property type="entry name" value="PMEI-like_3"/>
    <property type="match status" value="1"/>
</dbReference>
<dbReference type="PANTHER" id="PTHR31707">
    <property type="entry name" value="PECTINESTERASE"/>
    <property type="match status" value="1"/>
</dbReference>
<comment type="subcellular location">
    <subcellularLocation>
        <location evidence="12">Secreted</location>
        <location evidence="12">Cell wall</location>
    </subcellularLocation>
</comment>
<keyword evidence="5 12" id="KW-0378">Hydrolase</keyword>
<feature type="domain" description="Pectinesterase inhibitor" evidence="14">
    <location>
        <begin position="56"/>
        <end position="208"/>
    </location>
</feature>
<evidence type="ECO:0000256" key="5">
    <source>
        <dbReference type="ARBA" id="ARBA00022801"/>
    </source>
</evidence>
<keyword evidence="13" id="KW-1133">Transmembrane helix</keyword>
<keyword evidence="13" id="KW-0472">Membrane</keyword>
<dbReference type="Gene3D" id="2.160.20.10">
    <property type="entry name" value="Single-stranded right-handed beta-helix, Pectin lyase-like"/>
    <property type="match status" value="1"/>
</dbReference>
<comment type="pathway">
    <text evidence="1 12">Glycan metabolism; pectin degradation; 2-dehydro-3-deoxy-D-gluconate from pectin: step 1/5.</text>
</comment>
<keyword evidence="12" id="KW-0961">Cell wall biogenesis/degradation</keyword>
<keyword evidence="13" id="KW-0812">Transmembrane</keyword>
<sequence>MIPNKNAKKEKIAQYFAFFLLLIGTVAALVVGMQSYHHHHETDTDEPSNNNDELATSNKAIQSLCNPTHYKKTCIGTLNSAASNTSDPINLLKLAFNATKKELLDTFNKFSNLHVPKDDPRAVQGLEICKELVENSVNDLERSMNSVNGIELKELDQLMENLKVWISGALTYQETCFDAFENSTSNVGQMMKNLLKTSKELISDTLSIVSKLSSLKSSFDVKRGFHHRRLMDDSKPKVASESQKLPAWINDQRRRIMKLPTTKIRSNVTVAMDGSGQYKTIMEAINRVPNDNVEAFVIYIKEGIYKEHVIVDKSKTNVIFIGDGPSKTKITGNKNFVDGYQTFKTSTVDIIGDGFMAKDIGFENSAGPTKHQAVAIRVVSDFSTFYNCRFDGYQDTLYAVRSRQFYRHCTITGTIDFIFGDAMAIFQNCKVAIRKPLENQQCIVTAQGRLQSDGPGAFILQNCTITADPDYYPVKDKNRAFLGRPWKDYSRTIIMQSFIDEAIHYEGWAPWSGDFGLDTLFYVEFQNRGPGAAKEKRVKWNGIKQLSSAQVEDFTISKFYVNASSWLNTTGVPHYSTMLNI</sequence>
<gene>
    <name evidence="15" type="primary">LOC110734816</name>
</gene>
<dbReference type="AlphaFoldDB" id="A0A803LS50"/>
<feature type="active site" evidence="11">
    <location>
        <position position="416"/>
    </location>
</feature>
<dbReference type="OrthoDB" id="2019149at2759"/>
<accession>A0A803LS50</accession>
<dbReference type="InterPro" id="IPR018040">
    <property type="entry name" value="Pectinesterase_Tyr_AS"/>
</dbReference>
<dbReference type="SUPFAM" id="SSF101148">
    <property type="entry name" value="Plant invertase/pectin methylesterase inhibitor"/>
    <property type="match status" value="1"/>
</dbReference>
<dbReference type="InterPro" id="IPR006501">
    <property type="entry name" value="Pectinesterase_inhib_dom"/>
</dbReference>
<protein>
    <recommendedName>
        <fullName evidence="4 12">Pectinesterase</fullName>
        <ecNumber evidence="4 12">3.1.1.11</ecNumber>
    </recommendedName>
</protein>
<comment type="similarity">
    <text evidence="2">In the N-terminal section; belongs to the PMEI family.</text>
</comment>
<dbReference type="InterPro" id="IPR035513">
    <property type="entry name" value="Invertase/methylesterase_inhib"/>
</dbReference>
<evidence type="ECO:0000256" key="10">
    <source>
        <dbReference type="ARBA" id="ARBA00057335"/>
    </source>
</evidence>
<keyword evidence="12" id="KW-0134">Cell wall</keyword>
<dbReference type="EC" id="3.1.1.11" evidence="4 12"/>
<dbReference type="GO" id="GO:0030599">
    <property type="term" value="F:pectinesterase activity"/>
    <property type="evidence" value="ECO:0007669"/>
    <property type="project" value="UniProtKB-UniRule"/>
</dbReference>
<dbReference type="Proteomes" id="UP000596660">
    <property type="component" value="Unplaced"/>
</dbReference>
<dbReference type="PROSITE" id="PS00503">
    <property type="entry name" value="PECTINESTERASE_2"/>
    <property type="match status" value="1"/>
</dbReference>
<dbReference type="FunFam" id="1.20.140.40:FF:000001">
    <property type="entry name" value="Pectinesterase"/>
    <property type="match status" value="1"/>
</dbReference>
<keyword evidence="7" id="KW-1015">Disulfide bond</keyword>
<dbReference type="OMA" id="IPRSMIN"/>
<dbReference type="UniPathway" id="UPA00545">
    <property type="reaction ID" value="UER00823"/>
</dbReference>
<evidence type="ECO:0000256" key="6">
    <source>
        <dbReference type="ARBA" id="ARBA00023085"/>
    </source>
</evidence>
<dbReference type="Pfam" id="PF04043">
    <property type="entry name" value="PMEI"/>
    <property type="match status" value="1"/>
</dbReference>
<keyword evidence="16" id="KW-1185">Reference proteome</keyword>
<dbReference type="Gene3D" id="1.20.140.40">
    <property type="entry name" value="Invertase/pectin methylesterase inhibitor family protein"/>
    <property type="match status" value="1"/>
</dbReference>
<organism evidence="15 16">
    <name type="scientific">Chenopodium quinoa</name>
    <name type="common">Quinoa</name>
    <dbReference type="NCBI Taxonomy" id="63459"/>
    <lineage>
        <taxon>Eukaryota</taxon>
        <taxon>Viridiplantae</taxon>
        <taxon>Streptophyta</taxon>
        <taxon>Embryophyta</taxon>
        <taxon>Tracheophyta</taxon>
        <taxon>Spermatophyta</taxon>
        <taxon>Magnoliopsida</taxon>
        <taxon>eudicotyledons</taxon>
        <taxon>Gunneridae</taxon>
        <taxon>Pentapetalae</taxon>
        <taxon>Caryophyllales</taxon>
        <taxon>Chenopodiaceae</taxon>
        <taxon>Chenopodioideae</taxon>
        <taxon>Atripliceae</taxon>
        <taxon>Chenopodium</taxon>
    </lineage>
</organism>
<dbReference type="SUPFAM" id="SSF51126">
    <property type="entry name" value="Pectin lyase-like"/>
    <property type="match status" value="1"/>
</dbReference>
<dbReference type="EnsemblPlants" id="AUR62018044-RA">
    <property type="protein sequence ID" value="AUR62018044-RA:cds"/>
    <property type="gene ID" value="AUR62018044"/>
</dbReference>
<evidence type="ECO:0000256" key="7">
    <source>
        <dbReference type="ARBA" id="ARBA00023157"/>
    </source>
</evidence>
<dbReference type="KEGG" id="cqi:110734816"/>
<reference evidence="15" key="2">
    <citation type="submission" date="2021-03" db="UniProtKB">
        <authorList>
            <consortium name="EnsemblPlants"/>
        </authorList>
    </citation>
    <scope>IDENTIFICATION</scope>
</reference>
<comment type="function">
    <text evidence="10 12">Acts in the modification of cell walls via demethylesterification of cell wall pectin.</text>
</comment>
<dbReference type="InterPro" id="IPR033131">
    <property type="entry name" value="Pectinesterase_Asp_AS"/>
</dbReference>
<evidence type="ECO:0000313" key="15">
    <source>
        <dbReference type="EnsemblPlants" id="AUR62018044-RA:cds"/>
    </source>
</evidence>
<dbReference type="GO" id="GO:0042545">
    <property type="term" value="P:cell wall modification"/>
    <property type="evidence" value="ECO:0007669"/>
    <property type="project" value="UniProtKB-UniRule"/>
</dbReference>
<dbReference type="Pfam" id="PF01095">
    <property type="entry name" value="Pectinesterase"/>
    <property type="match status" value="1"/>
</dbReference>
<evidence type="ECO:0000256" key="3">
    <source>
        <dbReference type="ARBA" id="ARBA00007786"/>
    </source>
</evidence>
<evidence type="ECO:0000259" key="14">
    <source>
        <dbReference type="SMART" id="SM00856"/>
    </source>
</evidence>
<proteinExistence type="inferred from homology"/>
<comment type="similarity">
    <text evidence="3">In the C-terminal section; belongs to the pectinesterase family.</text>
</comment>
<dbReference type="InterPro" id="IPR011050">
    <property type="entry name" value="Pectin_lyase_fold/virulence"/>
</dbReference>
<dbReference type="NCBIfam" id="TIGR01614">
    <property type="entry name" value="PME_inhib"/>
    <property type="match status" value="1"/>
</dbReference>
<dbReference type="Gramene" id="AUR62018044-RA">
    <property type="protein sequence ID" value="AUR62018044-RA:cds"/>
    <property type="gene ID" value="AUR62018044"/>
</dbReference>
<dbReference type="InterPro" id="IPR000070">
    <property type="entry name" value="Pectinesterase_cat"/>
</dbReference>
<evidence type="ECO:0000256" key="9">
    <source>
        <dbReference type="ARBA" id="ARBA00047928"/>
    </source>
</evidence>